<feature type="transmembrane region" description="Helical" evidence="9">
    <location>
        <begin position="124"/>
        <end position="144"/>
    </location>
</feature>
<keyword evidence="12" id="KW-1185">Reference proteome</keyword>
<feature type="transmembrane region" description="Helical" evidence="9">
    <location>
        <begin position="93"/>
        <end position="117"/>
    </location>
</feature>
<evidence type="ECO:0000313" key="11">
    <source>
        <dbReference type="EMBL" id="TNN09539.1"/>
    </source>
</evidence>
<keyword evidence="7" id="KW-0675">Receptor</keyword>
<dbReference type="GO" id="GO:0008528">
    <property type="term" value="F:G protein-coupled peptide receptor activity"/>
    <property type="evidence" value="ECO:0007669"/>
    <property type="project" value="TreeGrafter"/>
</dbReference>
<evidence type="ECO:0000256" key="4">
    <source>
        <dbReference type="ARBA" id="ARBA00022989"/>
    </source>
</evidence>
<keyword evidence="2" id="KW-1003">Cell membrane</keyword>
<evidence type="ECO:0000256" key="5">
    <source>
        <dbReference type="ARBA" id="ARBA00023040"/>
    </source>
</evidence>
<dbReference type="Gene3D" id="1.20.1070.10">
    <property type="entry name" value="Rhodopsin 7-helix transmembrane proteins"/>
    <property type="match status" value="1"/>
</dbReference>
<evidence type="ECO:0000256" key="9">
    <source>
        <dbReference type="SAM" id="Phobius"/>
    </source>
</evidence>
<feature type="transmembrane region" description="Helical" evidence="9">
    <location>
        <begin position="314"/>
        <end position="336"/>
    </location>
</feature>
<dbReference type="PROSITE" id="PS50262">
    <property type="entry name" value="G_PROTEIN_RECEP_F1_2"/>
    <property type="match status" value="1"/>
</dbReference>
<dbReference type="InterPro" id="IPR017452">
    <property type="entry name" value="GPCR_Rhodpsn_7TM"/>
</dbReference>
<keyword evidence="6 9" id="KW-0472">Membrane</keyword>
<reference evidence="11 12" key="1">
    <citation type="submission" date="2019-03" db="EMBL/GenBank/DDBJ databases">
        <title>An improved genome assembly of the fluke Schistosoma japonicum.</title>
        <authorList>
            <person name="Hu W."/>
            <person name="Luo F."/>
            <person name="Yin M."/>
            <person name="Mo X."/>
            <person name="Sun C."/>
            <person name="Wu Q."/>
            <person name="Zhu B."/>
            <person name="Xiang M."/>
            <person name="Wang J."/>
            <person name="Wang Y."/>
            <person name="Zhang T."/>
            <person name="Xu B."/>
            <person name="Zheng H."/>
            <person name="Feng Z."/>
        </authorList>
    </citation>
    <scope>NUCLEOTIDE SEQUENCE [LARGE SCALE GENOMIC DNA]</scope>
    <source>
        <strain evidence="11">HuSjv2</strain>
        <tissue evidence="11">Worms</tissue>
    </source>
</reference>
<evidence type="ECO:0000256" key="7">
    <source>
        <dbReference type="ARBA" id="ARBA00023170"/>
    </source>
</evidence>
<dbReference type="PANTHER" id="PTHR24230">
    <property type="entry name" value="G-PROTEIN COUPLED RECEPTOR"/>
    <property type="match status" value="1"/>
</dbReference>
<feature type="transmembrane region" description="Helical" evidence="9">
    <location>
        <begin position="348"/>
        <end position="376"/>
    </location>
</feature>
<comment type="caution">
    <text evidence="11">The sequence shown here is derived from an EMBL/GenBank/DDBJ whole genome shotgun (WGS) entry which is preliminary data.</text>
</comment>
<dbReference type="SUPFAM" id="SSF81321">
    <property type="entry name" value="Family A G protein-coupled receptor-like"/>
    <property type="match status" value="1"/>
</dbReference>
<dbReference type="GO" id="GO:0007218">
    <property type="term" value="P:neuropeptide signaling pathway"/>
    <property type="evidence" value="ECO:0007669"/>
    <property type="project" value="TreeGrafter"/>
</dbReference>
<feature type="transmembrane region" description="Helical" evidence="9">
    <location>
        <begin position="256"/>
        <end position="284"/>
    </location>
</feature>
<feature type="transmembrane region" description="Helical" evidence="9">
    <location>
        <begin position="214"/>
        <end position="236"/>
    </location>
</feature>
<dbReference type="InterPro" id="IPR000276">
    <property type="entry name" value="GPCR_Rhodpsn"/>
</dbReference>
<evidence type="ECO:0000256" key="2">
    <source>
        <dbReference type="ARBA" id="ARBA00022475"/>
    </source>
</evidence>
<keyword evidence="5" id="KW-0297">G-protein coupled receptor</keyword>
<keyword evidence="3 9" id="KW-0812">Transmembrane</keyword>
<proteinExistence type="predicted"/>
<evidence type="ECO:0000256" key="8">
    <source>
        <dbReference type="ARBA" id="ARBA00023224"/>
    </source>
</evidence>
<keyword evidence="8" id="KW-0807">Transducer</keyword>
<organism evidence="11 12">
    <name type="scientific">Schistosoma japonicum</name>
    <name type="common">Blood fluke</name>
    <dbReference type="NCBI Taxonomy" id="6182"/>
    <lineage>
        <taxon>Eukaryota</taxon>
        <taxon>Metazoa</taxon>
        <taxon>Spiralia</taxon>
        <taxon>Lophotrochozoa</taxon>
        <taxon>Platyhelminthes</taxon>
        <taxon>Trematoda</taxon>
        <taxon>Digenea</taxon>
        <taxon>Strigeidida</taxon>
        <taxon>Schistosomatoidea</taxon>
        <taxon>Schistosomatidae</taxon>
        <taxon>Schistosoma</taxon>
    </lineage>
</organism>
<dbReference type="Proteomes" id="UP000311919">
    <property type="component" value="Unassembled WGS sequence"/>
</dbReference>
<dbReference type="EMBL" id="SKCS01000394">
    <property type="protein sequence ID" value="TNN09539.1"/>
    <property type="molecule type" value="Genomic_DNA"/>
</dbReference>
<evidence type="ECO:0000313" key="12">
    <source>
        <dbReference type="Proteomes" id="UP000311919"/>
    </source>
</evidence>
<dbReference type="AlphaFoldDB" id="A0A4Z2CZB5"/>
<accession>A0A4Z2CZB5</accession>
<evidence type="ECO:0000256" key="1">
    <source>
        <dbReference type="ARBA" id="ARBA00004651"/>
    </source>
</evidence>
<keyword evidence="4 9" id="KW-1133">Transmembrane helix</keyword>
<dbReference type="STRING" id="6182.A0A4Z2CZB5"/>
<evidence type="ECO:0000256" key="3">
    <source>
        <dbReference type="ARBA" id="ARBA00022692"/>
    </source>
</evidence>
<gene>
    <name evidence="11" type="ORF">EWB00_006250</name>
</gene>
<feature type="domain" description="G-protein coupled receptors family 1 profile" evidence="10">
    <location>
        <begin position="105"/>
        <end position="374"/>
    </location>
</feature>
<dbReference type="OrthoDB" id="9894375at2759"/>
<dbReference type="GO" id="GO:0005886">
    <property type="term" value="C:plasma membrane"/>
    <property type="evidence" value="ECO:0007669"/>
    <property type="project" value="UniProtKB-SubCell"/>
</dbReference>
<protein>
    <submittedName>
        <fullName evidence="11">Rhodopsin-like orphan GPCR</fullName>
    </submittedName>
</protein>
<dbReference type="Pfam" id="PF00001">
    <property type="entry name" value="7tm_1"/>
    <property type="match status" value="1"/>
</dbReference>
<sequence length="408" mass="47033">MKWTLAESYHQITSANNIRVVNYSKHRQQFIAMVCGLLTRIKQLVIMNPVNNASSFYTPLDTLIDCMMLKHGHPNASKLLCNISTFLGTYMAYVFPFIGTIDLISNCIVTTIFLRYLNHQSRQFIYLGVLAISDISIDIAIGWLRWFPTFGLPYASFGKVYYFISLTSSISCKLYMFCQSIACTFRGNIFMLMAMDRLLLIYKPLVFKRHPKCVIFLSIISVLTITIIMSLPVIIFCDLTQVANLRVCWYSKHTNVLIVYQVLFSNTCLVQLSLVTLIDSMFLVKLLKWSRRRRQVTDTNTSEMKNISPTVTMLLIHIFAFLCALPCGISYLLLVALEILRHNVPKEFFHFILLFINIGWTLIFLQSSMNIILYCIRIEKFRQILLKPLIDCCNKSSGNSKSPTNYTY</sequence>
<evidence type="ECO:0000256" key="6">
    <source>
        <dbReference type="ARBA" id="ARBA00023136"/>
    </source>
</evidence>
<dbReference type="PANTHER" id="PTHR24230:SF75">
    <property type="entry name" value="RELAXIN FAMILY PEPTIDE RECEPTOR 3"/>
    <property type="match status" value="1"/>
</dbReference>
<name>A0A4Z2CZB5_SCHJA</name>
<evidence type="ECO:0000259" key="10">
    <source>
        <dbReference type="PROSITE" id="PS50262"/>
    </source>
</evidence>
<comment type="subcellular location">
    <subcellularLocation>
        <location evidence="1">Cell membrane</location>
        <topology evidence="1">Multi-pass membrane protein</topology>
    </subcellularLocation>
</comment>